<evidence type="ECO:0000313" key="8">
    <source>
        <dbReference type="EMBL" id="MDU9002393.1"/>
    </source>
</evidence>
<evidence type="ECO:0000256" key="5">
    <source>
        <dbReference type="ARBA" id="ARBA00048542"/>
    </source>
</evidence>
<comment type="catalytic activity">
    <reaction evidence="6">
        <text>2 a quinone + NADH + H(+) = 2 a 1,4-benzosemiquinone + NAD(+)</text>
        <dbReference type="Rhea" id="RHEA:65952"/>
        <dbReference type="ChEBI" id="CHEBI:15378"/>
        <dbReference type="ChEBI" id="CHEBI:57540"/>
        <dbReference type="ChEBI" id="CHEBI:57945"/>
        <dbReference type="ChEBI" id="CHEBI:132124"/>
        <dbReference type="ChEBI" id="CHEBI:134225"/>
    </reaction>
</comment>
<evidence type="ECO:0000256" key="1">
    <source>
        <dbReference type="ARBA" id="ARBA00022630"/>
    </source>
</evidence>
<dbReference type="RefSeq" id="WP_316772132.1">
    <property type="nucleotide sequence ID" value="NZ_JASMWN010000001.1"/>
</dbReference>
<keyword evidence="2 6" id="KW-0288">FMN</keyword>
<dbReference type="Gene3D" id="3.40.50.360">
    <property type="match status" value="1"/>
</dbReference>
<dbReference type="InterPro" id="IPR003680">
    <property type="entry name" value="Flavodoxin_fold"/>
</dbReference>
<comment type="similarity">
    <text evidence="6">Belongs to the azoreductase type 1 family.</text>
</comment>
<evidence type="ECO:0000256" key="4">
    <source>
        <dbReference type="ARBA" id="ARBA00023027"/>
    </source>
</evidence>
<keyword evidence="4 6" id="KW-0520">NAD</keyword>
<comment type="function">
    <text evidence="6">Quinone reductase that provides resistance to thiol-specific stress caused by electrophilic quinones.</text>
</comment>
<organism evidence="8 9">
    <name type="scientific">Sedimentitalea todarodis</name>
    <dbReference type="NCBI Taxonomy" id="1631240"/>
    <lineage>
        <taxon>Bacteria</taxon>
        <taxon>Pseudomonadati</taxon>
        <taxon>Pseudomonadota</taxon>
        <taxon>Alphaproteobacteria</taxon>
        <taxon>Rhodobacterales</taxon>
        <taxon>Paracoccaceae</taxon>
        <taxon>Sedimentitalea</taxon>
    </lineage>
</organism>
<evidence type="ECO:0000256" key="6">
    <source>
        <dbReference type="HAMAP-Rule" id="MF_01216"/>
    </source>
</evidence>
<dbReference type="SUPFAM" id="SSF52218">
    <property type="entry name" value="Flavoproteins"/>
    <property type="match status" value="1"/>
</dbReference>
<dbReference type="InterPro" id="IPR029039">
    <property type="entry name" value="Flavoprotein-like_sf"/>
</dbReference>
<keyword evidence="1 6" id="KW-0285">Flavoprotein</keyword>
<dbReference type="EC" id="1.7.1.17" evidence="6"/>
<reference evidence="9" key="1">
    <citation type="submission" date="2023-05" db="EMBL/GenBank/DDBJ databases">
        <title>Sedimentitalea sp. nov. JM2-8.</title>
        <authorList>
            <person name="Huang J."/>
        </authorList>
    </citation>
    <scope>NUCLEOTIDE SEQUENCE [LARGE SCALE GENOMIC DNA]</scope>
    <source>
        <strain evidence="9">KHS03</strain>
    </source>
</reference>
<comment type="function">
    <text evidence="6">Also exhibits azoreductase activity. Catalyzes the reductive cleavage of the azo bond in aromatic azo compounds to the corresponding amines.</text>
</comment>
<dbReference type="InterPro" id="IPR050104">
    <property type="entry name" value="FMN-dep_NADH:Q_OxRdtase_AzoR1"/>
</dbReference>
<dbReference type="EMBL" id="JASMWN010000001">
    <property type="protein sequence ID" value="MDU9002393.1"/>
    <property type="molecule type" value="Genomic_DNA"/>
</dbReference>
<evidence type="ECO:0000256" key="3">
    <source>
        <dbReference type="ARBA" id="ARBA00023002"/>
    </source>
</evidence>
<dbReference type="InterPro" id="IPR023048">
    <property type="entry name" value="NADH:quinone_OxRdtase_FMN_depd"/>
</dbReference>
<feature type="binding site" evidence="6">
    <location>
        <position position="11"/>
    </location>
    <ligand>
        <name>FMN</name>
        <dbReference type="ChEBI" id="CHEBI:58210"/>
    </ligand>
</feature>
<name>A0ABU3V8A3_9RHOB</name>
<comment type="caution">
    <text evidence="6">Lacks conserved residue(s) required for the propagation of feature annotation.</text>
</comment>
<dbReference type="EC" id="1.6.5.-" evidence="6"/>
<accession>A0ABU3V8A3</accession>
<protein>
    <recommendedName>
        <fullName evidence="6">FMN dependent NADH:quinone oxidoreductase</fullName>
        <ecNumber evidence="6">1.6.5.-</ecNumber>
    </recommendedName>
    <alternativeName>
        <fullName evidence="6">Azo-dye reductase</fullName>
    </alternativeName>
    <alternativeName>
        <fullName evidence="6">FMN-dependent NADH-azo compound oxidoreductase</fullName>
    </alternativeName>
    <alternativeName>
        <fullName evidence="6">FMN-dependent NADH-azoreductase</fullName>
        <ecNumber evidence="6">1.7.1.17</ecNumber>
    </alternativeName>
</protein>
<comment type="subunit">
    <text evidence="6">Homodimer.</text>
</comment>
<keyword evidence="9" id="KW-1185">Reference proteome</keyword>
<dbReference type="HAMAP" id="MF_01216">
    <property type="entry name" value="Azoreductase_type1"/>
    <property type="match status" value="1"/>
</dbReference>
<proteinExistence type="inferred from homology"/>
<comment type="caution">
    <text evidence="8">The sequence shown here is derived from an EMBL/GenBank/DDBJ whole genome shotgun (WGS) entry which is preliminary data.</text>
</comment>
<gene>
    <name evidence="6" type="primary">azoR</name>
    <name evidence="8" type="ORF">QO231_00850</name>
</gene>
<comment type="catalytic activity">
    <reaction evidence="5">
        <text>N,N-dimethyl-1,4-phenylenediamine + anthranilate + 2 NAD(+) = 2-(4-dimethylaminophenyl)diazenylbenzoate + 2 NADH + 2 H(+)</text>
        <dbReference type="Rhea" id="RHEA:55872"/>
        <dbReference type="ChEBI" id="CHEBI:15378"/>
        <dbReference type="ChEBI" id="CHEBI:15783"/>
        <dbReference type="ChEBI" id="CHEBI:16567"/>
        <dbReference type="ChEBI" id="CHEBI:57540"/>
        <dbReference type="ChEBI" id="CHEBI:57945"/>
        <dbReference type="ChEBI" id="CHEBI:71579"/>
        <dbReference type="EC" id="1.7.1.17"/>
    </reaction>
    <physiologicalReaction direction="right-to-left" evidence="5">
        <dbReference type="Rhea" id="RHEA:55874"/>
    </physiologicalReaction>
</comment>
<comment type="cofactor">
    <cofactor evidence="6">
        <name>FMN</name>
        <dbReference type="ChEBI" id="CHEBI:58210"/>
    </cofactor>
    <text evidence="6">Binds 1 FMN per subunit.</text>
</comment>
<sequence>MPRTILHIDSSITGSQSVTRRLTAEIVNRISAPDTEMLYRDVTTGVPAIDGDWFAAVRQTPKSPSAAQQALVNVSDALIDEIRRADTLVIGLPVYNFSVPAQLKNWLDQIARAGVTFRYSEAGPEGLLTGKRAIIAMASGGTPAESPVDFAWPYLRHMLGFVGITDVTLVAADRMAIDAKAAEHSAQEAIAALAA</sequence>
<dbReference type="PANTHER" id="PTHR43741">
    <property type="entry name" value="FMN-DEPENDENT NADH-AZOREDUCTASE 1"/>
    <property type="match status" value="1"/>
</dbReference>
<feature type="domain" description="Flavodoxin-like fold" evidence="7">
    <location>
        <begin position="4"/>
        <end position="194"/>
    </location>
</feature>
<evidence type="ECO:0000259" key="7">
    <source>
        <dbReference type="Pfam" id="PF02525"/>
    </source>
</evidence>
<evidence type="ECO:0000256" key="2">
    <source>
        <dbReference type="ARBA" id="ARBA00022643"/>
    </source>
</evidence>
<keyword evidence="3 6" id="KW-0560">Oxidoreductase</keyword>
<dbReference type="PANTHER" id="PTHR43741:SF4">
    <property type="entry name" value="FMN-DEPENDENT NADH:QUINONE OXIDOREDUCTASE"/>
    <property type="match status" value="1"/>
</dbReference>
<dbReference type="Pfam" id="PF02525">
    <property type="entry name" value="Flavodoxin_2"/>
    <property type="match status" value="1"/>
</dbReference>
<evidence type="ECO:0000313" key="9">
    <source>
        <dbReference type="Proteomes" id="UP001255416"/>
    </source>
</evidence>
<dbReference type="Proteomes" id="UP001255416">
    <property type="component" value="Unassembled WGS sequence"/>
</dbReference>